<accession>A0AA41RB57</accession>
<feature type="region of interest" description="Disordered" evidence="1">
    <location>
        <begin position="58"/>
        <end position="95"/>
    </location>
</feature>
<dbReference type="PANTHER" id="PTHR34404">
    <property type="entry name" value="REGULATORY PROTEIN, FMDB FAMILY"/>
    <property type="match status" value="1"/>
</dbReference>
<dbReference type="SMART" id="SM00834">
    <property type="entry name" value="CxxC_CXXC_SSSS"/>
    <property type="match status" value="1"/>
</dbReference>
<dbReference type="RefSeq" id="WP_246911433.1">
    <property type="nucleotide sequence ID" value="NZ_JALJRB010000019.1"/>
</dbReference>
<sequence>MPIYEYQCEHCGAVLEVLQKISEKPLNKCTQCSGKLHKLISQSAFHLKGSGWYVTDYAGKSKKPDSSPGDTETSTSSKSAGEAKSADSPKSGNDA</sequence>
<proteinExistence type="predicted"/>
<dbReference type="InterPro" id="IPR013429">
    <property type="entry name" value="Regulatory_FmdB_Zinc_ribbon"/>
</dbReference>
<organism evidence="3 4">
    <name type="scientific">Desulfatitalea alkaliphila</name>
    <dbReference type="NCBI Taxonomy" id="2929485"/>
    <lineage>
        <taxon>Bacteria</taxon>
        <taxon>Pseudomonadati</taxon>
        <taxon>Thermodesulfobacteriota</taxon>
        <taxon>Desulfobacteria</taxon>
        <taxon>Desulfobacterales</taxon>
        <taxon>Desulfosarcinaceae</taxon>
        <taxon>Desulfatitalea</taxon>
    </lineage>
</organism>
<dbReference type="EMBL" id="JALJRB010000019">
    <property type="protein sequence ID" value="MCJ8501938.1"/>
    <property type="molecule type" value="Genomic_DNA"/>
</dbReference>
<dbReference type="NCBIfam" id="TIGR02605">
    <property type="entry name" value="CxxC_CxxC_SSSS"/>
    <property type="match status" value="1"/>
</dbReference>
<evidence type="ECO:0000313" key="3">
    <source>
        <dbReference type="EMBL" id="MCJ8501938.1"/>
    </source>
</evidence>
<evidence type="ECO:0000256" key="1">
    <source>
        <dbReference type="SAM" id="MobiDB-lite"/>
    </source>
</evidence>
<feature type="domain" description="Putative regulatory protein FmdB zinc ribbon" evidence="2">
    <location>
        <begin position="1"/>
        <end position="41"/>
    </location>
</feature>
<protein>
    <submittedName>
        <fullName evidence="3">Zinc ribbon domain-containing protein</fullName>
    </submittedName>
</protein>
<dbReference type="Proteomes" id="UP001165427">
    <property type="component" value="Unassembled WGS sequence"/>
</dbReference>
<dbReference type="Pfam" id="PF09723">
    <property type="entry name" value="Zn_ribbon_8"/>
    <property type="match status" value="1"/>
</dbReference>
<gene>
    <name evidence="3" type="ORF">MRX98_15240</name>
</gene>
<evidence type="ECO:0000259" key="2">
    <source>
        <dbReference type="SMART" id="SM00834"/>
    </source>
</evidence>
<dbReference type="PANTHER" id="PTHR34404:SF2">
    <property type="entry name" value="CONSERVED SERINE RICH PROTEIN"/>
    <property type="match status" value="1"/>
</dbReference>
<name>A0AA41RB57_9BACT</name>
<reference evidence="3" key="1">
    <citation type="submission" date="2022-04" db="EMBL/GenBank/DDBJ databases">
        <title>Desulfatitalea alkaliphila sp. nov., a novel anaerobic sulfate-reducing bacterium isolated from terrestrial mud volcano, Taman Peninsula, Russia.</title>
        <authorList>
            <person name="Khomyakova M.A."/>
            <person name="Merkel A.Y."/>
            <person name="Slobodkin A.I."/>
        </authorList>
    </citation>
    <scope>NUCLEOTIDE SEQUENCE</scope>
    <source>
        <strain evidence="3">M08but</strain>
    </source>
</reference>
<comment type="caution">
    <text evidence="3">The sequence shown here is derived from an EMBL/GenBank/DDBJ whole genome shotgun (WGS) entry which is preliminary data.</text>
</comment>
<evidence type="ECO:0000313" key="4">
    <source>
        <dbReference type="Proteomes" id="UP001165427"/>
    </source>
</evidence>
<keyword evidence="4" id="KW-1185">Reference proteome</keyword>
<dbReference type="AlphaFoldDB" id="A0AA41RB57"/>
<feature type="compositionally biased region" description="Polar residues" evidence="1">
    <location>
        <begin position="68"/>
        <end position="79"/>
    </location>
</feature>